<reference evidence="1 2" key="1">
    <citation type="submission" date="2013-09" db="EMBL/GenBank/DDBJ databases">
        <title>Corchorus capsularis genome sequencing.</title>
        <authorList>
            <person name="Alam M."/>
            <person name="Haque M.S."/>
            <person name="Islam M.S."/>
            <person name="Emdad E.M."/>
            <person name="Islam M.M."/>
            <person name="Ahmed B."/>
            <person name="Halim A."/>
            <person name="Hossen Q.M.M."/>
            <person name="Hossain M.Z."/>
            <person name="Ahmed R."/>
            <person name="Khan M.M."/>
            <person name="Islam R."/>
            <person name="Rashid M.M."/>
            <person name="Khan S.A."/>
            <person name="Rahman M.S."/>
            <person name="Alam M."/>
        </authorList>
    </citation>
    <scope>NUCLEOTIDE SEQUENCE [LARGE SCALE GENOMIC DNA]</scope>
    <source>
        <strain evidence="2">cv. CVL-1</strain>
        <tissue evidence="1">Whole seedling</tissue>
    </source>
</reference>
<keyword evidence="2" id="KW-1185">Reference proteome</keyword>
<comment type="caution">
    <text evidence="1">The sequence shown here is derived from an EMBL/GenBank/DDBJ whole genome shotgun (WGS) entry which is preliminary data.</text>
</comment>
<proteinExistence type="predicted"/>
<dbReference type="AlphaFoldDB" id="A0A1R3G7X9"/>
<accession>A0A1R3G7X9</accession>
<name>A0A1R3G7X9_COCAP</name>
<protein>
    <submittedName>
        <fullName evidence="1">Uncharacterized protein</fullName>
    </submittedName>
</protein>
<evidence type="ECO:0000313" key="1">
    <source>
        <dbReference type="EMBL" id="OMO54156.1"/>
    </source>
</evidence>
<dbReference type="EMBL" id="AWWV01015027">
    <property type="protein sequence ID" value="OMO54156.1"/>
    <property type="molecule type" value="Genomic_DNA"/>
</dbReference>
<dbReference type="Proteomes" id="UP000188268">
    <property type="component" value="Unassembled WGS sequence"/>
</dbReference>
<evidence type="ECO:0000313" key="2">
    <source>
        <dbReference type="Proteomes" id="UP000188268"/>
    </source>
</evidence>
<organism evidence="1 2">
    <name type="scientific">Corchorus capsularis</name>
    <name type="common">Jute</name>
    <dbReference type="NCBI Taxonomy" id="210143"/>
    <lineage>
        <taxon>Eukaryota</taxon>
        <taxon>Viridiplantae</taxon>
        <taxon>Streptophyta</taxon>
        <taxon>Embryophyta</taxon>
        <taxon>Tracheophyta</taxon>
        <taxon>Spermatophyta</taxon>
        <taxon>Magnoliopsida</taxon>
        <taxon>eudicotyledons</taxon>
        <taxon>Gunneridae</taxon>
        <taxon>Pentapetalae</taxon>
        <taxon>rosids</taxon>
        <taxon>malvids</taxon>
        <taxon>Malvales</taxon>
        <taxon>Malvaceae</taxon>
        <taxon>Grewioideae</taxon>
        <taxon>Apeibeae</taxon>
        <taxon>Corchorus</taxon>
    </lineage>
</organism>
<gene>
    <name evidence="1" type="ORF">CCACVL1_28014</name>
</gene>
<sequence length="26" mass="2882">GRQSQRHAKNASTSACRAAIFCRPHK</sequence>
<dbReference type="Gramene" id="OMO54156">
    <property type="protein sequence ID" value="OMO54156"/>
    <property type="gene ID" value="CCACVL1_28014"/>
</dbReference>
<feature type="non-terminal residue" evidence="1">
    <location>
        <position position="1"/>
    </location>
</feature>